<dbReference type="InterPro" id="IPR011992">
    <property type="entry name" value="EF-hand-dom_pair"/>
</dbReference>
<dbReference type="Proteomes" id="UP000186817">
    <property type="component" value="Unassembled WGS sequence"/>
</dbReference>
<accession>A0A1Q9E368</accession>
<feature type="compositionally biased region" description="Basic and acidic residues" evidence="7">
    <location>
        <begin position="178"/>
        <end position="192"/>
    </location>
</feature>
<evidence type="ECO:0000256" key="4">
    <source>
        <dbReference type="ARBA" id="ARBA00022837"/>
    </source>
</evidence>
<feature type="domain" description="EF-hand" evidence="8">
    <location>
        <begin position="627"/>
        <end position="662"/>
    </location>
</feature>
<feature type="region of interest" description="Disordered" evidence="7">
    <location>
        <begin position="159"/>
        <end position="195"/>
    </location>
</feature>
<dbReference type="InterPro" id="IPR002048">
    <property type="entry name" value="EF_hand_dom"/>
</dbReference>
<protein>
    <recommendedName>
        <fullName evidence="1">Calmodulin</fullName>
    </recommendedName>
</protein>
<dbReference type="Gene3D" id="1.10.238.10">
    <property type="entry name" value="EF-hand"/>
    <property type="match status" value="3"/>
</dbReference>
<evidence type="ECO:0000313" key="10">
    <source>
        <dbReference type="Proteomes" id="UP000186817"/>
    </source>
</evidence>
<sequence>MCKHGGSSGRRASVSVETTVNSRPKPADKHKFRRQSAPEIRADQSPNSDGFRLAGIPVVLPSWPSDRASEEMRASMSPHALVPPPARQRLAWARAATEDVICCSPGSPCALSPALPSPSQRSSPSPPHSRSPQAAKLSPLKARAVSVDTCFVSSFVRVHTPSSDGESRHEPLTVTEVSSRESRGQDLQDSIRRRSQHLRSRLQKAVALQRLCDEEGIPNDFAVKAPVARRARRARSFHFIIDGRPVSQGEREQWHAAFAKFASDGEIHVDDLRTALQLCGFCDVREVALQVALKDCTTYNTLDKGEFERFVCRFDRGLRGTYKMEFGQLCNAGTIDAGQLEHLLNRIGQPVRRFVLDELVNEVNGDGCGHVDFDGFLKVRHLIKKREGFAARELDLFSQVFEHFDREKTGFISQEEFANALAWLGFPDSFAEIHGERKDGKLSENEFLRCLSKVHSHETALVEKFFESRDALGGRSTVNKQLHSGEELVTLIHGLGYSPSPQAVLNAMTQTGLLVDCSLEAASAQAFLRSVPLNIGVDEVCRLLSSLRSCDGFADSEMRNLREAFRFYAKGKKDAIWAPTVCKALRWLGHPLPLDDVLRLIGEVDVDATDMLDFKMFVKVTRKCKEKEQRRATEMFRCLDVDHVGFLDDSEQCQALESLGCLDENGQPPPRSAGERNSVDLSTFLNIIERFKMSSRATSHKYQGYGFQEVAELRKIFHHSGRNGNGTMSRSQLARVVEQLFPRLAHTMEFRPVLTHLFDTADKDHNGSLDFLEFVSMIRQISDHENEVQFELQKEAIEDLGFSQAEANQFRELFMTTDEAGSHTLSLDQIREMLSHSFQLSDVRVEQLCVFFGHVVRPYHPVDGGAGFIEFLHIMRKVAQANEAVAMQSTSAQAIYLLVQVVGQELEVSCCRQQADCAAPAFAPLRAACCGELRQGVQRFSAEWDQLELGIEHASEELIGIVEATSASRCEEQENCRADFFLHAAEVAMSSSLARVFQLGWSDLTDEGDFALQDWRITLLQTCLTLLSAWHPLAQKARGLFSEAAAAWWRAVQQRSAERWSAASLSTLIPSRILHIAMVASVGTPPFGRKALAGIRSALFFASCPLRFHLVVDQSGEADVQAALASLEPWLRSRGSFRLYRVEALRDAWSEIQALVPESCLQYSGHYGSAGWLRVFPHLVIPEAEAVEELVWVDAGDFIFLDDPAELAKECDAFHEDHLIGVADPQVLGLPLQLFLLPRLRERAHLWAELVTGAVLRGYAEKGDGFCNLGEGLAFVYLLNNTDHSWMYHLLPHRWTYMPWAVWLPARGTGSIWASQELLWRLPADSVWRDSVFPGLLDFMAIRVRCASFLEDIASYIRAAMEWDLQSISADDGRKHFRLTQDAQILDEFQQSLACEERASAVHFAVLFHQVPWVHRFLNFWAGAEVWVPRPTDVRELRISFDEKTGWPMQKAAPRGDRGMFGIARAQPWQCTSACVSGIGLKGLKGQRTLEQLLASVLQRRGEKHRKLGDLQKALADFNAALAVDPHFALALAGRGSVLRSQGHLPQAANDMAEVFLNRMWDRALEAPIEATAGLTNFTVITVDTDKPSDFAMLGPGNVAVINVGAGQMWNSWYDKPRLYQKYLKKFAVDFPDRIVILADGYDTIFGGCSEDQLLESFRKIRDVSQAKVVWGAENCCFPWSDTCNWLLATDAELVPNLAEYGRESTETAGDAGTWKFQDDGSGRYDSFCSSPPAYQHLNSGFLMGEASHVLSAVNLWVKLYNNFNETDPDQLVASEALFNQPDLMTLDYSGRLVLTIGNIALDDFDKAVSLEPANAQVRIARAIALRDRGEMEKALRTLNEDMDPLFEKFMPIFDQDVKEFVQQGETHEQYAAYREYVASLEEHASNFALQEGYSPGDAGSFLSELQRAIEEDKALSTTSELFPVLLITALLKEVRAEKQVEAFLVHMEQQRRMRLGPEAPPMEQGEVDLMKALFRPQTVEDMMEMMLLHMTEYTSFSSLMRAKVQQKKFIREMERRKQDAKAWAGVPLYLWTCRGTLRSKTPHKYVT</sequence>
<gene>
    <name evidence="9" type="ORF">AK812_SmicGene15320</name>
</gene>
<evidence type="ECO:0000256" key="2">
    <source>
        <dbReference type="ARBA" id="ARBA00022723"/>
    </source>
</evidence>
<evidence type="ECO:0000256" key="6">
    <source>
        <dbReference type="PROSITE-ProRule" id="PRU00339"/>
    </source>
</evidence>
<evidence type="ECO:0000313" key="9">
    <source>
        <dbReference type="EMBL" id="OLQ01875.1"/>
    </source>
</evidence>
<dbReference type="SUPFAM" id="SSF48452">
    <property type="entry name" value="TPR-like"/>
    <property type="match status" value="1"/>
</dbReference>
<dbReference type="InterPro" id="IPR050230">
    <property type="entry name" value="CALM/Myosin/TropC-like"/>
</dbReference>
<dbReference type="EMBL" id="LSRX01000278">
    <property type="protein sequence ID" value="OLQ01875.1"/>
    <property type="molecule type" value="Genomic_DNA"/>
</dbReference>
<dbReference type="Gene3D" id="1.25.40.10">
    <property type="entry name" value="Tetratricopeptide repeat domain"/>
    <property type="match status" value="2"/>
</dbReference>
<organism evidence="9 10">
    <name type="scientific">Symbiodinium microadriaticum</name>
    <name type="common">Dinoflagellate</name>
    <name type="synonym">Zooxanthella microadriatica</name>
    <dbReference type="NCBI Taxonomy" id="2951"/>
    <lineage>
        <taxon>Eukaryota</taxon>
        <taxon>Sar</taxon>
        <taxon>Alveolata</taxon>
        <taxon>Dinophyceae</taxon>
        <taxon>Suessiales</taxon>
        <taxon>Symbiodiniaceae</taxon>
        <taxon>Symbiodinium</taxon>
    </lineage>
</organism>
<keyword evidence="3" id="KW-0677">Repeat</keyword>
<feature type="domain" description="EF-hand" evidence="8">
    <location>
        <begin position="749"/>
        <end position="784"/>
    </location>
</feature>
<dbReference type="GO" id="GO:0016460">
    <property type="term" value="C:myosin II complex"/>
    <property type="evidence" value="ECO:0007669"/>
    <property type="project" value="TreeGrafter"/>
</dbReference>
<reference evidence="9 10" key="1">
    <citation type="submission" date="2016-02" db="EMBL/GenBank/DDBJ databases">
        <title>Genome analysis of coral dinoflagellate symbionts highlights evolutionary adaptations to a symbiotic lifestyle.</title>
        <authorList>
            <person name="Aranda M."/>
            <person name="Li Y."/>
            <person name="Liew Y.J."/>
            <person name="Baumgarten S."/>
            <person name="Simakov O."/>
            <person name="Wilson M."/>
            <person name="Piel J."/>
            <person name="Ashoor H."/>
            <person name="Bougouffa S."/>
            <person name="Bajic V.B."/>
            <person name="Ryu T."/>
            <person name="Ravasi T."/>
            <person name="Bayer T."/>
            <person name="Micklem G."/>
            <person name="Kim H."/>
            <person name="Bhak J."/>
            <person name="Lajeunesse T.C."/>
            <person name="Voolstra C.R."/>
        </authorList>
    </citation>
    <scope>NUCLEOTIDE SEQUENCE [LARGE SCALE GENOMIC DNA]</scope>
    <source>
        <strain evidence="9 10">CCMP2467</strain>
    </source>
</reference>
<keyword evidence="2" id="KW-0479">Metal-binding</keyword>
<evidence type="ECO:0000256" key="5">
    <source>
        <dbReference type="ARBA" id="ARBA00022990"/>
    </source>
</evidence>
<feature type="region of interest" description="Disordered" evidence="7">
    <location>
        <begin position="1"/>
        <end position="54"/>
    </location>
</feature>
<dbReference type="SMART" id="SM00028">
    <property type="entry name" value="TPR"/>
    <property type="match status" value="1"/>
</dbReference>
<name>A0A1Q9E368_SYMMI</name>
<dbReference type="OrthoDB" id="429805at2759"/>
<dbReference type="InterPro" id="IPR011990">
    <property type="entry name" value="TPR-like_helical_dom_sf"/>
</dbReference>
<feature type="repeat" description="TPR" evidence="6">
    <location>
        <begin position="1495"/>
        <end position="1528"/>
    </location>
</feature>
<dbReference type="SMART" id="SM00054">
    <property type="entry name" value="EFh"/>
    <property type="match status" value="6"/>
</dbReference>
<feature type="domain" description="EF-hand" evidence="8">
    <location>
        <begin position="708"/>
        <end position="743"/>
    </location>
</feature>
<dbReference type="SUPFAM" id="SSF47473">
    <property type="entry name" value="EF-hand"/>
    <property type="match status" value="4"/>
</dbReference>
<dbReference type="CDD" id="cd22997">
    <property type="entry name" value="GT_LH"/>
    <property type="match status" value="1"/>
</dbReference>
<feature type="compositionally biased region" description="Low complexity" evidence="7">
    <location>
        <begin position="112"/>
        <end position="123"/>
    </location>
</feature>
<feature type="region of interest" description="Disordered" evidence="7">
    <location>
        <begin position="112"/>
        <end position="139"/>
    </location>
</feature>
<evidence type="ECO:0000256" key="3">
    <source>
        <dbReference type="ARBA" id="ARBA00022737"/>
    </source>
</evidence>
<keyword evidence="4" id="KW-0106">Calcium</keyword>
<dbReference type="PROSITE" id="PS50222">
    <property type="entry name" value="EF_HAND_2"/>
    <property type="match status" value="4"/>
</dbReference>
<dbReference type="PANTHER" id="PTHR23048">
    <property type="entry name" value="MYOSIN LIGHT CHAIN 1, 3"/>
    <property type="match status" value="1"/>
</dbReference>
<dbReference type="CDD" id="cd00051">
    <property type="entry name" value="EFh"/>
    <property type="match status" value="2"/>
</dbReference>
<keyword evidence="5" id="KW-0007">Acetylation</keyword>
<dbReference type="SUPFAM" id="SSF53448">
    <property type="entry name" value="Nucleotide-diphospho-sugar transferases"/>
    <property type="match status" value="1"/>
</dbReference>
<dbReference type="PROSITE" id="PS00018">
    <property type="entry name" value="EF_HAND_1"/>
    <property type="match status" value="1"/>
</dbReference>
<keyword evidence="10" id="KW-1185">Reference proteome</keyword>
<evidence type="ECO:0000256" key="7">
    <source>
        <dbReference type="SAM" id="MobiDB-lite"/>
    </source>
</evidence>
<dbReference type="InterPro" id="IPR019734">
    <property type="entry name" value="TPR_rpt"/>
</dbReference>
<evidence type="ECO:0000259" key="8">
    <source>
        <dbReference type="PROSITE" id="PS50222"/>
    </source>
</evidence>
<keyword evidence="6" id="KW-0802">TPR repeat</keyword>
<dbReference type="PROSITE" id="PS50005">
    <property type="entry name" value="TPR"/>
    <property type="match status" value="1"/>
</dbReference>
<evidence type="ECO:0000256" key="1">
    <source>
        <dbReference type="ARBA" id="ARBA00020786"/>
    </source>
</evidence>
<dbReference type="InterPro" id="IPR018247">
    <property type="entry name" value="EF_Hand_1_Ca_BS"/>
</dbReference>
<comment type="caution">
    <text evidence="9">The sequence shown here is derived from an EMBL/GenBank/DDBJ whole genome shotgun (WGS) entry which is preliminary data.</text>
</comment>
<dbReference type="GO" id="GO:0005509">
    <property type="term" value="F:calcium ion binding"/>
    <property type="evidence" value="ECO:0007669"/>
    <property type="project" value="InterPro"/>
</dbReference>
<dbReference type="PANTHER" id="PTHR23048:SF0">
    <property type="entry name" value="CALMODULIN LIKE 3"/>
    <property type="match status" value="1"/>
</dbReference>
<dbReference type="InterPro" id="IPR029044">
    <property type="entry name" value="Nucleotide-diphossugar_trans"/>
</dbReference>
<feature type="domain" description="EF-hand" evidence="8">
    <location>
        <begin position="392"/>
        <end position="427"/>
    </location>
</feature>
<proteinExistence type="predicted"/>